<keyword evidence="1" id="KW-0472">Membrane</keyword>
<accession>A0ABP8XDB7</accession>
<evidence type="ECO:0000313" key="3">
    <source>
        <dbReference type="Proteomes" id="UP001501446"/>
    </source>
</evidence>
<comment type="caution">
    <text evidence="2">The sequence shown here is derived from an EMBL/GenBank/DDBJ whole genome shotgun (WGS) entry which is preliminary data.</text>
</comment>
<dbReference type="Proteomes" id="UP001501446">
    <property type="component" value="Unassembled WGS sequence"/>
</dbReference>
<dbReference type="EMBL" id="BAABLN010000035">
    <property type="protein sequence ID" value="GAA4705226.1"/>
    <property type="molecule type" value="Genomic_DNA"/>
</dbReference>
<organism evidence="2 3">
    <name type="scientific">Kocuria gwangalliensis</name>
    <dbReference type="NCBI Taxonomy" id="501592"/>
    <lineage>
        <taxon>Bacteria</taxon>
        <taxon>Bacillati</taxon>
        <taxon>Actinomycetota</taxon>
        <taxon>Actinomycetes</taxon>
        <taxon>Micrococcales</taxon>
        <taxon>Micrococcaceae</taxon>
        <taxon>Kocuria</taxon>
    </lineage>
</organism>
<reference evidence="3" key="1">
    <citation type="journal article" date="2019" name="Int. J. Syst. Evol. Microbiol.">
        <title>The Global Catalogue of Microorganisms (GCM) 10K type strain sequencing project: providing services to taxonomists for standard genome sequencing and annotation.</title>
        <authorList>
            <consortium name="The Broad Institute Genomics Platform"/>
            <consortium name="The Broad Institute Genome Sequencing Center for Infectious Disease"/>
            <person name="Wu L."/>
            <person name="Ma J."/>
        </authorList>
    </citation>
    <scope>NUCLEOTIDE SEQUENCE [LARGE SCALE GENOMIC DNA]</scope>
    <source>
        <strain evidence="3">JCM 18958</strain>
    </source>
</reference>
<evidence type="ECO:0000256" key="1">
    <source>
        <dbReference type="SAM" id="Phobius"/>
    </source>
</evidence>
<sequence length="78" mass="8276">MESVIKVGLIVTAVGVVALVATEWLSRATFVEGTGPNIGAAFIMLFALSTLVVGVVLTVVGVLTDRRRRRTAPPARQR</sequence>
<gene>
    <name evidence="2" type="ORF">GCM10025781_25400</name>
</gene>
<name>A0ABP8XDB7_9MICC</name>
<evidence type="ECO:0000313" key="2">
    <source>
        <dbReference type="EMBL" id="GAA4705226.1"/>
    </source>
</evidence>
<dbReference type="RefSeq" id="WP_345311713.1">
    <property type="nucleotide sequence ID" value="NZ_BAABLN010000035.1"/>
</dbReference>
<feature type="transmembrane region" description="Helical" evidence="1">
    <location>
        <begin position="7"/>
        <end position="26"/>
    </location>
</feature>
<keyword evidence="3" id="KW-1185">Reference proteome</keyword>
<proteinExistence type="predicted"/>
<keyword evidence="1" id="KW-1133">Transmembrane helix</keyword>
<keyword evidence="1" id="KW-0812">Transmembrane</keyword>
<protein>
    <submittedName>
        <fullName evidence="2">Uncharacterized protein</fullName>
    </submittedName>
</protein>
<feature type="transmembrane region" description="Helical" evidence="1">
    <location>
        <begin position="38"/>
        <end position="63"/>
    </location>
</feature>